<protein>
    <recommendedName>
        <fullName evidence="4">DUF4123 domain-containing protein</fullName>
    </recommendedName>
</protein>
<dbReference type="EMBL" id="JBHRYB010000015">
    <property type="protein sequence ID" value="MFC3681580.1"/>
    <property type="molecule type" value="Genomic_DNA"/>
</dbReference>
<evidence type="ECO:0000256" key="1">
    <source>
        <dbReference type="SAM" id="MobiDB-lite"/>
    </source>
</evidence>
<proteinExistence type="predicted"/>
<evidence type="ECO:0008006" key="4">
    <source>
        <dbReference type="Google" id="ProtNLM"/>
    </source>
</evidence>
<feature type="region of interest" description="Disordered" evidence="1">
    <location>
        <begin position="307"/>
        <end position="338"/>
    </location>
</feature>
<organism evidence="2 3">
    <name type="scientific">Bacterioplanoides pacificum</name>
    <dbReference type="NCBI Taxonomy" id="1171596"/>
    <lineage>
        <taxon>Bacteria</taxon>
        <taxon>Pseudomonadati</taxon>
        <taxon>Pseudomonadota</taxon>
        <taxon>Gammaproteobacteria</taxon>
        <taxon>Oceanospirillales</taxon>
        <taxon>Oceanospirillaceae</taxon>
        <taxon>Bacterioplanoides</taxon>
    </lineage>
</organism>
<accession>A0ABV7VW86</accession>
<evidence type="ECO:0000313" key="3">
    <source>
        <dbReference type="Proteomes" id="UP001595722"/>
    </source>
</evidence>
<evidence type="ECO:0000313" key="2">
    <source>
        <dbReference type="EMBL" id="MFC3681580.1"/>
    </source>
</evidence>
<keyword evidence="3" id="KW-1185">Reference proteome</keyword>
<dbReference type="Proteomes" id="UP001595722">
    <property type="component" value="Unassembled WGS sequence"/>
</dbReference>
<name>A0ABV7VW86_9GAMM</name>
<dbReference type="RefSeq" id="WP_376868063.1">
    <property type="nucleotide sequence ID" value="NZ_JBHRYB010000015.1"/>
</dbReference>
<reference evidence="3" key="1">
    <citation type="journal article" date="2019" name="Int. J. Syst. Evol. Microbiol.">
        <title>The Global Catalogue of Microorganisms (GCM) 10K type strain sequencing project: providing services to taxonomists for standard genome sequencing and annotation.</title>
        <authorList>
            <consortium name="The Broad Institute Genomics Platform"/>
            <consortium name="The Broad Institute Genome Sequencing Center for Infectious Disease"/>
            <person name="Wu L."/>
            <person name="Ma J."/>
        </authorList>
    </citation>
    <scope>NUCLEOTIDE SEQUENCE [LARGE SCALE GENOMIC DNA]</scope>
    <source>
        <strain evidence="3">KCTC 42424</strain>
    </source>
</reference>
<sequence>MTLHGAGSYYFSVRGAKDQAIFHSVLEYGYGVEILAGIKQTRLLAYVFDEHQMQFVMQCDRDWTEVMDDIQIAFDDMHERCWHKRRQLLSDQGIVLLVDERAYLTDLIMQLHRWPETSRRVSDASLYPWSSDRHYRALTPPAWLDVEPMLNLLCNSRHNRAQRYDSVMQQPHNKTLDLQHGSHPTYQALARDEFISRFMKKQALSQAARSNDDLQRLFNDACQLVAERFDVSVEHMTNPINRRHFHRLMPVVVWLLRERGAHLDDITRLVGEDESRLRLWLRNLPADHPASLLNKLLALWSPQPPAAARPAAADKLDSATADNPPETAADALLTSGSG</sequence>
<comment type="caution">
    <text evidence="2">The sequence shown here is derived from an EMBL/GenBank/DDBJ whole genome shotgun (WGS) entry which is preliminary data.</text>
</comment>
<gene>
    <name evidence="2" type="ORF">ACFOMG_15855</name>
</gene>